<dbReference type="PANTHER" id="PTHR34216:SF3">
    <property type="entry name" value="POLY-BETA-1,6-N-ACETYL-D-GLUCOSAMINE N-DEACETYLASE"/>
    <property type="match status" value="1"/>
</dbReference>
<evidence type="ECO:0000313" key="4">
    <source>
        <dbReference type="EMBL" id="BBK22765.1"/>
    </source>
</evidence>
<organism evidence="4 5">
    <name type="scientific">Amedibacterium intestinale</name>
    <dbReference type="NCBI Taxonomy" id="2583452"/>
    <lineage>
        <taxon>Bacteria</taxon>
        <taxon>Bacillati</taxon>
        <taxon>Bacillota</taxon>
        <taxon>Erysipelotrichia</taxon>
        <taxon>Erysipelotrichales</taxon>
        <taxon>Erysipelotrichaceae</taxon>
        <taxon>Amedibacterium</taxon>
    </lineage>
</organism>
<dbReference type="InterPro" id="IPR051398">
    <property type="entry name" value="Polysacch_Deacetylase"/>
</dbReference>
<dbReference type="InterPro" id="IPR013783">
    <property type="entry name" value="Ig-like_fold"/>
</dbReference>
<dbReference type="Gene3D" id="3.20.20.370">
    <property type="entry name" value="Glycoside hydrolase/deacetylase"/>
    <property type="match status" value="1"/>
</dbReference>
<dbReference type="AlphaFoldDB" id="A0A6N4TK33"/>
<dbReference type="InterPro" id="IPR032179">
    <property type="entry name" value="Cry22Aa_Ig-like"/>
</dbReference>
<evidence type="ECO:0000256" key="2">
    <source>
        <dbReference type="ARBA" id="ARBA00022729"/>
    </source>
</evidence>
<dbReference type="GO" id="GO:0016810">
    <property type="term" value="F:hydrolase activity, acting on carbon-nitrogen (but not peptide) bonds"/>
    <property type="evidence" value="ECO:0007669"/>
    <property type="project" value="InterPro"/>
</dbReference>
<dbReference type="Pfam" id="PF01522">
    <property type="entry name" value="Polysacc_deac_1"/>
    <property type="match status" value="1"/>
</dbReference>
<name>A0A6N4TK33_9FIRM</name>
<dbReference type="SUPFAM" id="SSF88713">
    <property type="entry name" value="Glycoside hydrolase/deacetylase"/>
    <property type="match status" value="1"/>
</dbReference>
<dbReference type="Pfam" id="PF16403">
    <property type="entry name" value="Bact_surface_Ig-like"/>
    <property type="match status" value="1"/>
</dbReference>
<comment type="subcellular location">
    <subcellularLocation>
        <location evidence="1">Secreted</location>
    </subcellularLocation>
</comment>
<dbReference type="EMBL" id="AP019695">
    <property type="protein sequence ID" value="BBK22765.1"/>
    <property type="molecule type" value="Genomic_DNA"/>
</dbReference>
<dbReference type="PROSITE" id="PS51677">
    <property type="entry name" value="NODB"/>
    <property type="match status" value="1"/>
</dbReference>
<keyword evidence="2" id="KW-0732">Signal</keyword>
<dbReference type="Proteomes" id="UP000464754">
    <property type="component" value="Chromosome"/>
</dbReference>
<dbReference type="PANTHER" id="PTHR34216">
    <property type="match status" value="1"/>
</dbReference>
<proteinExistence type="predicted"/>
<protein>
    <recommendedName>
        <fullName evidence="3">NodB homology domain-containing protein</fullName>
    </recommendedName>
</protein>
<dbReference type="Pfam" id="PF07523">
    <property type="entry name" value="Big_3"/>
    <property type="match status" value="1"/>
</dbReference>
<dbReference type="InterPro" id="IPR022038">
    <property type="entry name" value="Ig-like_bact"/>
</dbReference>
<gene>
    <name evidence="4" type="ORF">Aargi30884_16680</name>
</gene>
<evidence type="ECO:0000259" key="3">
    <source>
        <dbReference type="PROSITE" id="PS51677"/>
    </source>
</evidence>
<dbReference type="GO" id="GO:0005576">
    <property type="term" value="C:extracellular region"/>
    <property type="evidence" value="ECO:0007669"/>
    <property type="project" value="UniProtKB-SubCell"/>
</dbReference>
<dbReference type="InterPro" id="IPR002509">
    <property type="entry name" value="NODB_dom"/>
</dbReference>
<keyword evidence="5" id="KW-1185">Reference proteome</keyword>
<dbReference type="Gene3D" id="2.60.40.10">
    <property type="entry name" value="Immunoglobulins"/>
    <property type="match status" value="2"/>
</dbReference>
<feature type="domain" description="NodB homology" evidence="3">
    <location>
        <begin position="251"/>
        <end position="407"/>
    </location>
</feature>
<evidence type="ECO:0000313" key="5">
    <source>
        <dbReference type="Proteomes" id="UP000464754"/>
    </source>
</evidence>
<evidence type="ECO:0000256" key="1">
    <source>
        <dbReference type="ARBA" id="ARBA00004613"/>
    </source>
</evidence>
<dbReference type="KEGG" id="aarg:Aargi30884_16680"/>
<dbReference type="GO" id="GO:0005975">
    <property type="term" value="P:carbohydrate metabolic process"/>
    <property type="evidence" value="ECO:0007669"/>
    <property type="project" value="InterPro"/>
</dbReference>
<dbReference type="InterPro" id="IPR011330">
    <property type="entry name" value="Glyco_hydro/deAcase_b/a-brl"/>
</dbReference>
<reference evidence="5" key="1">
    <citation type="submission" date="2019-05" db="EMBL/GenBank/DDBJ databases">
        <title>Complete genome sequencing of Absiella argi strain JCM 30884.</title>
        <authorList>
            <person name="Sakamoto M."/>
            <person name="Murakami T."/>
            <person name="Mori H."/>
        </authorList>
    </citation>
    <scope>NUCLEOTIDE SEQUENCE [LARGE SCALE GENOMIC DNA]</scope>
    <source>
        <strain evidence="5">JCM 30884</strain>
    </source>
</reference>
<accession>A0A6N4TK33</accession>
<dbReference type="RefSeq" id="WP_163052030.1">
    <property type="nucleotide sequence ID" value="NZ_AP019695.1"/>
</dbReference>
<sequence length="407" mass="45766">MRKVNKKRSLLVIVAGLILICLLVFGIVKGISYVMDNSKPLELVGNEKQLLMLDSAYQELGVNIPEAEMEGKVDTTKAGTYKLHYTYKKQKVTRTVEVLDNKQIVMNLNGSAHTYVKQNQKYIESGCHAIDKIEGNLTDKVKIEGNVDTSKPGKYEVVYKVKNKQGVECSRKRIVQVVSEKDFKENVNGVPVMMYHYVYTKEDVPENINTNYLLDTDLEDQLAYLTSQNYYFPSYKELYAYIKGEIDLPEKSIILTFDDGQKGFLEYGIPLLEKYQVPATSYIIASKNGEEKVKKYASEYISFQSHSYNMHIGGGTIGHGGIISALTKDEIKDDLVKAQTIVQNTEAFAYPYGDVTEDAKQAVKDANILCSFSTEYGKVFKGDDPTSLKRVRVLGDASLESFIASIQ</sequence>